<keyword evidence="3 6" id="KW-0133">Cell shape</keyword>
<dbReference type="InterPro" id="IPR015946">
    <property type="entry name" value="KH_dom-like_a/b"/>
</dbReference>
<dbReference type="Pfam" id="PF14804">
    <property type="entry name" value="Jag_N"/>
    <property type="match status" value="1"/>
</dbReference>
<comment type="caution">
    <text evidence="9">The sequence shown here is derived from an EMBL/GenBank/DDBJ whole genome shotgun (WGS) entry which is preliminary data.</text>
</comment>
<proteinExistence type="inferred from homology"/>
<reference evidence="9" key="2">
    <citation type="journal article" date="2021" name="PeerJ">
        <title>Extensive microbial diversity within the chicken gut microbiome revealed by metagenomics and culture.</title>
        <authorList>
            <person name="Gilroy R."/>
            <person name="Ravi A."/>
            <person name="Getino M."/>
            <person name="Pursley I."/>
            <person name="Horton D.L."/>
            <person name="Alikhan N.F."/>
            <person name="Baker D."/>
            <person name="Gharbi K."/>
            <person name="Hall N."/>
            <person name="Watson M."/>
            <person name="Adriaenssens E.M."/>
            <person name="Foster-Nyarko E."/>
            <person name="Jarju S."/>
            <person name="Secka A."/>
            <person name="Antonio M."/>
            <person name="Oren A."/>
            <person name="Chaudhuri R.R."/>
            <person name="La Ragione R."/>
            <person name="Hildebrand F."/>
            <person name="Pallen M.J."/>
        </authorList>
    </citation>
    <scope>NUCLEOTIDE SEQUENCE</scope>
    <source>
        <strain evidence="9">ChiW25-3613</strain>
    </source>
</reference>
<comment type="domain">
    <text evidence="6">Has an N-terminal Jag-N domain and 2 RNA-binding domains (KH and R3H).</text>
</comment>
<dbReference type="Gene3D" id="3.30.30.80">
    <property type="entry name" value="probable RNA-binding protein from clostridium symbiosum atcc 14940"/>
    <property type="match status" value="1"/>
</dbReference>
<sequence length="292" mass="32942">MEESMENVFTGKTVEEATEEGLRALGITREEAEIEVLEEGKRKLFGSVKAKVRIIKKASDSERAAAFIDGLLKILKIPAFNEVVADGEKIEIEIKTTNTSAVIGRRGEVLDAIQCLAGAVANIGRDEYRRVSVDCENYRAQREEKLKSVAVAKAAKAVEKRRRVALEPMSPYERRVVHSVLASNEEVTTVSEGKEPARRVVIIPKNEVPYERREKNYSRGGRQFNRDKRDGERKFGDKRRFDKRDGDRRERRDGDRSSRPPRSSAPKGKKQIYLGTYLGNSGANSSKDEDKE</sequence>
<dbReference type="InterPro" id="IPR038008">
    <property type="entry name" value="Jag_KH"/>
</dbReference>
<evidence type="ECO:0000313" key="9">
    <source>
        <dbReference type="EMBL" id="HIR38947.1"/>
    </source>
</evidence>
<dbReference type="Pfam" id="PF01424">
    <property type="entry name" value="R3H"/>
    <property type="match status" value="1"/>
</dbReference>
<dbReference type="SUPFAM" id="SSF82708">
    <property type="entry name" value="R3H domain"/>
    <property type="match status" value="1"/>
</dbReference>
<feature type="region of interest" description="Disordered" evidence="7">
    <location>
        <begin position="212"/>
        <end position="292"/>
    </location>
</feature>
<dbReference type="InterPro" id="IPR032782">
    <property type="entry name" value="KhpB_N"/>
</dbReference>
<evidence type="ECO:0000256" key="1">
    <source>
        <dbReference type="ARBA" id="ARBA00022490"/>
    </source>
</evidence>
<dbReference type="GO" id="GO:0009252">
    <property type="term" value="P:peptidoglycan biosynthetic process"/>
    <property type="evidence" value="ECO:0007669"/>
    <property type="project" value="UniProtKB-UniRule"/>
</dbReference>
<evidence type="ECO:0000313" key="10">
    <source>
        <dbReference type="Proteomes" id="UP000824179"/>
    </source>
</evidence>
<feature type="domain" description="R3H" evidence="8">
    <location>
        <begin position="140"/>
        <end position="206"/>
    </location>
</feature>
<dbReference type="AlphaFoldDB" id="A0A9D1AEF7"/>
<dbReference type="EMBL" id="DVHB01000021">
    <property type="protein sequence ID" value="HIR38947.1"/>
    <property type="molecule type" value="Genomic_DNA"/>
</dbReference>
<accession>A0A9D1AEF7</accession>
<dbReference type="GO" id="GO:0071555">
    <property type="term" value="P:cell wall organization"/>
    <property type="evidence" value="ECO:0007669"/>
    <property type="project" value="UniProtKB-KW"/>
</dbReference>
<dbReference type="InterPro" id="IPR036867">
    <property type="entry name" value="R3H_dom_sf"/>
</dbReference>
<comment type="caution">
    <text evidence="6">Lacks conserved residue(s) required for the propagation of feature annotation.</text>
</comment>
<comment type="similarity">
    <text evidence="6">Belongs to the KhpB RNA-binding protein family.</text>
</comment>
<dbReference type="PANTHER" id="PTHR35800">
    <property type="entry name" value="PROTEIN JAG"/>
    <property type="match status" value="1"/>
</dbReference>
<dbReference type="CDD" id="cd02644">
    <property type="entry name" value="R3H_jag"/>
    <property type="match status" value="1"/>
</dbReference>
<keyword evidence="4 6" id="KW-0143">Chaperone</keyword>
<reference evidence="9" key="1">
    <citation type="submission" date="2020-10" db="EMBL/GenBank/DDBJ databases">
        <authorList>
            <person name="Gilroy R."/>
        </authorList>
    </citation>
    <scope>NUCLEOTIDE SEQUENCE</scope>
    <source>
        <strain evidence="9">ChiW25-3613</strain>
    </source>
</reference>
<dbReference type="GO" id="GO:0003723">
    <property type="term" value="F:RNA binding"/>
    <property type="evidence" value="ECO:0007669"/>
    <property type="project" value="UniProtKB-UniRule"/>
</dbReference>
<evidence type="ECO:0000256" key="3">
    <source>
        <dbReference type="ARBA" id="ARBA00022960"/>
    </source>
</evidence>
<dbReference type="SMART" id="SM01245">
    <property type="entry name" value="Jag_N"/>
    <property type="match status" value="1"/>
</dbReference>
<dbReference type="InterPro" id="IPR001374">
    <property type="entry name" value="R3H_dom"/>
</dbReference>
<evidence type="ECO:0000256" key="7">
    <source>
        <dbReference type="SAM" id="MobiDB-lite"/>
    </source>
</evidence>
<dbReference type="Proteomes" id="UP000824179">
    <property type="component" value="Unassembled WGS sequence"/>
</dbReference>
<dbReference type="Gene3D" id="3.30.300.20">
    <property type="match status" value="1"/>
</dbReference>
<dbReference type="SMART" id="SM00393">
    <property type="entry name" value="R3H"/>
    <property type="match status" value="1"/>
</dbReference>
<dbReference type="InterPro" id="IPR034079">
    <property type="entry name" value="R3H_KhpB"/>
</dbReference>
<protein>
    <recommendedName>
        <fullName evidence="6">RNA-binding protein KhpB</fullName>
    </recommendedName>
    <alternativeName>
        <fullName evidence="6">RNA-binding protein EloR</fullName>
    </alternativeName>
</protein>
<dbReference type="CDD" id="cd02414">
    <property type="entry name" value="KH-II_Jag"/>
    <property type="match status" value="1"/>
</dbReference>
<keyword evidence="1 6" id="KW-0963">Cytoplasm</keyword>
<evidence type="ECO:0000256" key="4">
    <source>
        <dbReference type="ARBA" id="ARBA00023186"/>
    </source>
</evidence>
<gene>
    <name evidence="6" type="primary">khpB</name>
    <name evidence="6" type="synonym">eloR</name>
    <name evidence="9" type="ORF">IAB90_01040</name>
</gene>
<dbReference type="Gene3D" id="3.30.1370.50">
    <property type="entry name" value="R3H-like domain"/>
    <property type="match status" value="1"/>
</dbReference>
<dbReference type="Pfam" id="PF13083">
    <property type="entry name" value="KH_KhpA-B"/>
    <property type="match status" value="1"/>
</dbReference>
<keyword evidence="5 6" id="KW-0961">Cell wall biogenesis/degradation</keyword>
<feature type="compositionally biased region" description="Basic and acidic residues" evidence="7">
    <location>
        <begin position="224"/>
        <end position="258"/>
    </location>
</feature>
<keyword evidence="2 6" id="KW-0694">RNA-binding</keyword>
<evidence type="ECO:0000259" key="8">
    <source>
        <dbReference type="PROSITE" id="PS51061"/>
    </source>
</evidence>
<evidence type="ECO:0000256" key="6">
    <source>
        <dbReference type="HAMAP-Rule" id="MF_00867"/>
    </source>
</evidence>
<dbReference type="InterPro" id="IPR038247">
    <property type="entry name" value="Jag_N_dom_sf"/>
</dbReference>
<dbReference type="InterPro" id="IPR039247">
    <property type="entry name" value="KhpB"/>
</dbReference>
<comment type="subcellular location">
    <subcellularLocation>
        <location evidence="6">Cytoplasm</location>
    </subcellularLocation>
</comment>
<organism evidence="9 10">
    <name type="scientific">Candidatus Coproplasma stercoripullorum</name>
    <dbReference type="NCBI Taxonomy" id="2840751"/>
    <lineage>
        <taxon>Bacteria</taxon>
        <taxon>Bacillati</taxon>
        <taxon>Bacillota</taxon>
        <taxon>Clostridia</taxon>
        <taxon>Eubacteriales</taxon>
        <taxon>Candidatus Coproplasma</taxon>
    </lineage>
</organism>
<dbReference type="GO" id="GO:0008360">
    <property type="term" value="P:regulation of cell shape"/>
    <property type="evidence" value="ECO:0007669"/>
    <property type="project" value="UniProtKB-KW"/>
</dbReference>
<dbReference type="PANTHER" id="PTHR35800:SF1">
    <property type="entry name" value="RNA-BINDING PROTEIN KHPB"/>
    <property type="match status" value="1"/>
</dbReference>
<evidence type="ECO:0000256" key="2">
    <source>
        <dbReference type="ARBA" id="ARBA00022884"/>
    </source>
</evidence>
<comment type="subunit">
    <text evidence="6">Forms a complex with KhpA.</text>
</comment>
<dbReference type="PROSITE" id="PS51061">
    <property type="entry name" value="R3H"/>
    <property type="match status" value="1"/>
</dbReference>
<dbReference type="NCBIfam" id="NF041568">
    <property type="entry name" value="Jag_EloR"/>
    <property type="match status" value="1"/>
</dbReference>
<dbReference type="HAMAP" id="MF_00867">
    <property type="entry name" value="KhpB"/>
    <property type="match status" value="1"/>
</dbReference>
<name>A0A9D1AEF7_9FIRM</name>
<evidence type="ECO:0000256" key="5">
    <source>
        <dbReference type="ARBA" id="ARBA00023316"/>
    </source>
</evidence>
<comment type="function">
    <text evidence="6">A probable RNA chaperone. Forms a complex with KhpA which binds to cellular RNA and controls its expression. Plays a role in peptidoglycan (PG) homeostasis and cell length regulation.</text>
</comment>
<dbReference type="GO" id="GO:0005737">
    <property type="term" value="C:cytoplasm"/>
    <property type="evidence" value="ECO:0007669"/>
    <property type="project" value="UniProtKB-SubCell"/>
</dbReference>